<dbReference type="EMBL" id="BK015700">
    <property type="protein sequence ID" value="DAE20710.1"/>
    <property type="molecule type" value="Genomic_DNA"/>
</dbReference>
<keyword evidence="2" id="KW-0812">Transmembrane</keyword>
<organism evidence="3">
    <name type="scientific">Siphoviridae sp. ctsoB6</name>
    <dbReference type="NCBI Taxonomy" id="2826487"/>
    <lineage>
        <taxon>Viruses</taxon>
        <taxon>Duplodnaviria</taxon>
        <taxon>Heunggongvirae</taxon>
        <taxon>Uroviricota</taxon>
        <taxon>Caudoviricetes</taxon>
    </lineage>
</organism>
<dbReference type="PANTHER" id="PTHR37813">
    <property type="entry name" value="FELS-2 PROPHAGE PROTEIN"/>
    <property type="match status" value="1"/>
</dbReference>
<evidence type="ECO:0000313" key="3">
    <source>
        <dbReference type="EMBL" id="DAE20710.1"/>
    </source>
</evidence>
<evidence type="ECO:0000256" key="1">
    <source>
        <dbReference type="SAM" id="MobiDB-lite"/>
    </source>
</evidence>
<sequence length="955" mass="103399">MDIFSLVGKITINYADAVNNIEKVSKSAKDTAETLEDVDKKADGAGDSVEDAGQAAKNADSGFTTWKATLANLASTAITKVISGCTQLAEKMADVTKSAVGHYAEYEQLVGGVETLFKDSSGKLIGYAEKAYKTAGMSSNQYMDTATSFAASLIQGLGGDTAKAVELTNLAITDMSDNANKMGTDIGSIQDAYQGFAKQNYTMLDNLKLGYGGTQSEMIRLINDSGVLGEKIESLDNVTFDQMIEAIHKIQDNLGITGTTALEAGTTISGSWSSVQALFENILTKVGSKLAPTVMGFLQQLSDWMETIDWDAFATSVGDALQRVFDWIQKIDFTTFFEKGMDGVENFLEKIGGLIEDVPKIIQTFKDWSPLIAGVAAAFVTLKVAMAISSLIDAISKSWNAYKKSEEGATIAQWLFNAAMDANPAVFIISIIAGLVVALITLWNTNDGFREAVTNAWEKIKEVFGTVIDAIKGFFSGLVEKVQTAWESVKEAVSTAIEAIKGFFTGLVDSIKQAWENIKTAISEKIDAIKETVTNVFTAIADTVSAVWETIKNAVQVAIMFIGEIISAAFQIITMPWMFIWENCKEYIIAAWEFIKNAVSTALDAISITISNIWNAIVGFLTPILEGIKNTFTAIWEAIKTAVSTAINNIQTVITTVWNAIVSFLKPILEGIKNTFTTVWNAIKSTISTVLNAIQTTITNIWNAIKTTVTNVINSIKSVISNVFNAIKSTISSILNNIKSTFTSVWNSIKSTVSNVINGVKSTISSGLNAAKSTVSNVLGAIKEKFSSIFEGAKNIVSNAINRIKSFFNFSWSLPHLKLPHISISGSFSLTPPSVPHFGIDWYKKAMDDGMIMNQPTIFGYNAKSNQFLAGGEAGSETVVGTQSLMDMIRVAVNEENASLLEKLDRILTILESYMPFIPQLANLKLVTDTGVLAGELAPAMDEELGKIFDKEGRR</sequence>
<name>A0A8S5QNA1_9CAUD</name>
<keyword evidence="2" id="KW-1133">Transmembrane helix</keyword>
<reference evidence="3" key="1">
    <citation type="journal article" date="2021" name="Proc. Natl. Acad. Sci. U.S.A.">
        <title>A Catalog of Tens of Thousands of Viruses from Human Metagenomes Reveals Hidden Associations with Chronic Diseases.</title>
        <authorList>
            <person name="Tisza M.J."/>
            <person name="Buck C.B."/>
        </authorList>
    </citation>
    <scope>NUCLEOTIDE SEQUENCE</scope>
    <source>
        <strain evidence="3">CtsoB6</strain>
    </source>
</reference>
<proteinExistence type="predicted"/>
<dbReference type="PANTHER" id="PTHR37813:SF1">
    <property type="entry name" value="FELS-2 PROPHAGE PROTEIN"/>
    <property type="match status" value="1"/>
</dbReference>
<dbReference type="SUPFAM" id="SSF48371">
    <property type="entry name" value="ARM repeat"/>
    <property type="match status" value="1"/>
</dbReference>
<protein>
    <submittedName>
        <fullName evidence="3">Tail tape measure protein</fullName>
    </submittedName>
</protein>
<dbReference type="InterPro" id="IPR016024">
    <property type="entry name" value="ARM-type_fold"/>
</dbReference>
<feature type="transmembrane region" description="Helical" evidence="2">
    <location>
        <begin position="425"/>
        <end position="443"/>
    </location>
</feature>
<dbReference type="Gene3D" id="1.20.120.20">
    <property type="entry name" value="Apolipoprotein"/>
    <property type="match status" value="3"/>
</dbReference>
<keyword evidence="2" id="KW-0472">Membrane</keyword>
<feature type="compositionally biased region" description="Basic and acidic residues" evidence="1">
    <location>
        <begin position="32"/>
        <end position="44"/>
    </location>
</feature>
<evidence type="ECO:0000256" key="2">
    <source>
        <dbReference type="SAM" id="Phobius"/>
    </source>
</evidence>
<feature type="region of interest" description="Disordered" evidence="1">
    <location>
        <begin position="32"/>
        <end position="53"/>
    </location>
</feature>
<accession>A0A8S5QNA1</accession>